<reference evidence="9 10" key="1">
    <citation type="submission" date="2024-06" db="EMBL/GenBank/DDBJ databases">
        <title>Genomic Encyclopedia of Type Strains, Phase IV (KMG-IV): sequencing the most valuable type-strain genomes for metagenomic binning, comparative biology and taxonomic classification.</title>
        <authorList>
            <person name="Goeker M."/>
        </authorList>
    </citation>
    <scope>NUCLEOTIDE SEQUENCE [LARGE SCALE GENOMIC DNA]</scope>
    <source>
        <strain evidence="9 10">DSM 21460</strain>
    </source>
</reference>
<keyword evidence="10" id="KW-1185">Reference proteome</keyword>
<dbReference type="PANTHER" id="PTHR43124:SF3">
    <property type="entry name" value="CHLORAMPHENICOL EFFLUX PUMP RV0191"/>
    <property type="match status" value="1"/>
</dbReference>
<feature type="transmembrane region" description="Helical" evidence="7">
    <location>
        <begin position="263"/>
        <end position="282"/>
    </location>
</feature>
<feature type="transmembrane region" description="Helical" evidence="7">
    <location>
        <begin position="348"/>
        <end position="370"/>
    </location>
</feature>
<feature type="transmembrane region" description="Helical" evidence="7">
    <location>
        <begin position="121"/>
        <end position="142"/>
    </location>
</feature>
<name>A0ABV2JED8_9FIRM</name>
<feature type="transmembrane region" description="Helical" evidence="7">
    <location>
        <begin position="382"/>
        <end position="400"/>
    </location>
</feature>
<evidence type="ECO:0000256" key="6">
    <source>
        <dbReference type="ARBA" id="ARBA00023136"/>
    </source>
</evidence>
<keyword evidence="6 7" id="KW-0472">Membrane</keyword>
<evidence type="ECO:0000256" key="1">
    <source>
        <dbReference type="ARBA" id="ARBA00004651"/>
    </source>
</evidence>
<feature type="transmembrane region" description="Helical" evidence="7">
    <location>
        <begin position="181"/>
        <end position="199"/>
    </location>
</feature>
<dbReference type="PROSITE" id="PS50850">
    <property type="entry name" value="MFS"/>
    <property type="match status" value="1"/>
</dbReference>
<feature type="transmembrane region" description="Helical" evidence="7">
    <location>
        <begin position="154"/>
        <end position="175"/>
    </location>
</feature>
<dbReference type="SUPFAM" id="SSF103473">
    <property type="entry name" value="MFS general substrate transporter"/>
    <property type="match status" value="1"/>
</dbReference>
<evidence type="ECO:0000256" key="3">
    <source>
        <dbReference type="ARBA" id="ARBA00022475"/>
    </source>
</evidence>
<evidence type="ECO:0000256" key="7">
    <source>
        <dbReference type="SAM" id="Phobius"/>
    </source>
</evidence>
<evidence type="ECO:0000259" key="8">
    <source>
        <dbReference type="PROSITE" id="PS50850"/>
    </source>
</evidence>
<feature type="transmembrane region" description="Helical" evidence="7">
    <location>
        <begin position="61"/>
        <end position="83"/>
    </location>
</feature>
<sequence length="406" mass="44644">MSEKYIKSNISNEIVHTTSKSIIIEVIMFFTYAFFAVNWIAGSTLTPQIMEYFQLEDFTSATFISNAITVAKIIGNFMAAYILNKLLLRKSIALGSLLIVLGNVIAIFAPTYPIFVIGRFVMGFGGALHIVYFSPIVVKFFSPHDRAAVNAINSAAYTAGGFIALIIAGPVINWLSTWQKSLGFFAIINFVLFVLWLIFGKDIDSITDSKNDSKDNKYSIIDAMKEKIFWFLPLTYSGVLTFYLVLLNIFPISGYAVIDSKKLSALITVGGLLGTAIAMALSKKYSKRIPVIRISGIFVTLSGFIMLRANSGIVAAISAISVGIFMFVPMTSLMMIPQELKSMTPNKLTAVMGLFWLVSYVVETIMFFVIGKVIDANGYSAGLNLALILSLTFFIGSFLLPETNKN</sequence>
<feature type="transmembrane region" description="Helical" evidence="7">
    <location>
        <begin position="21"/>
        <end position="41"/>
    </location>
</feature>
<dbReference type="InterPro" id="IPR020846">
    <property type="entry name" value="MFS_dom"/>
</dbReference>
<dbReference type="EMBL" id="JBEPMA010000019">
    <property type="protein sequence ID" value="MET3618275.1"/>
    <property type="molecule type" value="Genomic_DNA"/>
</dbReference>
<feature type="transmembrane region" description="Helical" evidence="7">
    <location>
        <begin position="313"/>
        <end position="336"/>
    </location>
</feature>
<evidence type="ECO:0000313" key="9">
    <source>
        <dbReference type="EMBL" id="MET3618275.1"/>
    </source>
</evidence>
<evidence type="ECO:0000256" key="2">
    <source>
        <dbReference type="ARBA" id="ARBA00022448"/>
    </source>
</evidence>
<keyword evidence="2" id="KW-0813">Transport</keyword>
<keyword evidence="5 7" id="KW-1133">Transmembrane helix</keyword>
<proteinExistence type="predicted"/>
<dbReference type="CDD" id="cd06174">
    <property type="entry name" value="MFS"/>
    <property type="match status" value="1"/>
</dbReference>
<evidence type="ECO:0000313" key="10">
    <source>
        <dbReference type="Proteomes" id="UP001549162"/>
    </source>
</evidence>
<dbReference type="InterPro" id="IPR050189">
    <property type="entry name" value="MFS_Efflux_Transporters"/>
</dbReference>
<evidence type="ECO:0000256" key="4">
    <source>
        <dbReference type="ARBA" id="ARBA00022692"/>
    </source>
</evidence>
<gene>
    <name evidence="9" type="ORF">ABID14_001913</name>
</gene>
<keyword evidence="4 7" id="KW-0812">Transmembrane</keyword>
<feature type="transmembrane region" description="Helical" evidence="7">
    <location>
        <begin position="289"/>
        <end position="307"/>
    </location>
</feature>
<dbReference type="InterPro" id="IPR011701">
    <property type="entry name" value="MFS"/>
</dbReference>
<feature type="domain" description="Major facilitator superfamily (MFS) profile" evidence="8">
    <location>
        <begin position="22"/>
        <end position="404"/>
    </location>
</feature>
<organism evidence="9 10">
    <name type="scientific">Peptoniphilus olsenii</name>
    <dbReference type="NCBI Taxonomy" id="411570"/>
    <lineage>
        <taxon>Bacteria</taxon>
        <taxon>Bacillati</taxon>
        <taxon>Bacillota</taxon>
        <taxon>Tissierellia</taxon>
        <taxon>Tissierellales</taxon>
        <taxon>Peptoniphilaceae</taxon>
        <taxon>Peptoniphilus</taxon>
    </lineage>
</organism>
<dbReference type="RefSeq" id="WP_354369418.1">
    <property type="nucleotide sequence ID" value="NZ_JBEPMA010000019.1"/>
</dbReference>
<dbReference type="InterPro" id="IPR036259">
    <property type="entry name" value="MFS_trans_sf"/>
</dbReference>
<protein>
    <submittedName>
        <fullName evidence="9">MFS family permease</fullName>
    </submittedName>
</protein>
<evidence type="ECO:0000256" key="5">
    <source>
        <dbReference type="ARBA" id="ARBA00022989"/>
    </source>
</evidence>
<accession>A0ABV2JED8</accession>
<dbReference type="Proteomes" id="UP001549162">
    <property type="component" value="Unassembled WGS sequence"/>
</dbReference>
<comment type="subcellular location">
    <subcellularLocation>
        <location evidence="1">Cell membrane</location>
        <topology evidence="1">Multi-pass membrane protein</topology>
    </subcellularLocation>
</comment>
<dbReference type="Gene3D" id="1.20.1250.20">
    <property type="entry name" value="MFS general substrate transporter like domains"/>
    <property type="match status" value="2"/>
</dbReference>
<feature type="transmembrane region" description="Helical" evidence="7">
    <location>
        <begin position="228"/>
        <end position="251"/>
    </location>
</feature>
<comment type="caution">
    <text evidence="9">The sequence shown here is derived from an EMBL/GenBank/DDBJ whole genome shotgun (WGS) entry which is preliminary data.</text>
</comment>
<keyword evidence="3" id="KW-1003">Cell membrane</keyword>
<feature type="transmembrane region" description="Helical" evidence="7">
    <location>
        <begin position="92"/>
        <end position="115"/>
    </location>
</feature>
<dbReference type="Pfam" id="PF07690">
    <property type="entry name" value="MFS_1"/>
    <property type="match status" value="1"/>
</dbReference>
<dbReference type="PANTHER" id="PTHR43124">
    <property type="entry name" value="PURINE EFFLUX PUMP PBUE"/>
    <property type="match status" value="1"/>
</dbReference>